<evidence type="ECO:0008006" key="3">
    <source>
        <dbReference type="Google" id="ProtNLM"/>
    </source>
</evidence>
<reference evidence="1" key="2">
    <citation type="journal article" date="2021" name="PeerJ">
        <title>Extensive microbial diversity within the chicken gut microbiome revealed by metagenomics and culture.</title>
        <authorList>
            <person name="Gilroy R."/>
            <person name="Ravi A."/>
            <person name="Getino M."/>
            <person name="Pursley I."/>
            <person name="Horton D.L."/>
            <person name="Alikhan N.F."/>
            <person name="Baker D."/>
            <person name="Gharbi K."/>
            <person name="Hall N."/>
            <person name="Watson M."/>
            <person name="Adriaenssens E.M."/>
            <person name="Foster-Nyarko E."/>
            <person name="Jarju S."/>
            <person name="Secka A."/>
            <person name="Antonio M."/>
            <person name="Oren A."/>
            <person name="Chaudhuri R.R."/>
            <person name="La Ragione R."/>
            <person name="Hildebrand F."/>
            <person name="Pallen M.J."/>
        </authorList>
    </citation>
    <scope>NUCLEOTIDE SEQUENCE</scope>
    <source>
        <strain evidence="1">ChiSjej4B22-9803</strain>
    </source>
</reference>
<dbReference type="EMBL" id="DVND01000191">
    <property type="protein sequence ID" value="HIU49232.1"/>
    <property type="molecule type" value="Genomic_DNA"/>
</dbReference>
<gene>
    <name evidence="1" type="ORF">IAB04_07680</name>
</gene>
<dbReference type="Proteomes" id="UP000824111">
    <property type="component" value="Unassembled WGS sequence"/>
</dbReference>
<reference evidence="1" key="1">
    <citation type="submission" date="2020-10" db="EMBL/GenBank/DDBJ databases">
        <authorList>
            <person name="Gilroy R."/>
        </authorList>
    </citation>
    <scope>NUCLEOTIDE SEQUENCE</scope>
    <source>
        <strain evidence="1">ChiSjej4B22-9803</strain>
    </source>
</reference>
<accession>A0A9D1LWG5</accession>
<organism evidence="1 2">
    <name type="scientific">Candidatus Avimonoglobus intestinipullorum</name>
    <dbReference type="NCBI Taxonomy" id="2840699"/>
    <lineage>
        <taxon>Bacteria</taxon>
        <taxon>Bacillati</taxon>
        <taxon>Bacillota</taxon>
        <taxon>Clostridia</taxon>
        <taxon>Eubacteriales</taxon>
        <taxon>Candidatus Avimonoglobus</taxon>
    </lineage>
</organism>
<evidence type="ECO:0000313" key="1">
    <source>
        <dbReference type="EMBL" id="HIU49232.1"/>
    </source>
</evidence>
<evidence type="ECO:0000313" key="2">
    <source>
        <dbReference type="Proteomes" id="UP000824111"/>
    </source>
</evidence>
<dbReference type="AlphaFoldDB" id="A0A9D1LWG5"/>
<name>A0A9D1LWG5_9FIRM</name>
<protein>
    <recommendedName>
        <fullName evidence="3">DUF2383 domain-containing protein</fullName>
    </recommendedName>
</protein>
<sequence length="144" mass="16231">MDQAETVRLLKEVYQNSRTAVDAIGTLLPKTSSEDFASSLRRQMEEYRKIADDAAMQLRGFRELPEESGVFSKLGMWTGVQMSTLVNKSTDHMAEIMINGSTMGVIEMTKYLNANPDVSSFALDLARRLVAAEQDNIDVMRRYL</sequence>
<proteinExistence type="predicted"/>
<comment type="caution">
    <text evidence="1">The sequence shown here is derived from an EMBL/GenBank/DDBJ whole genome shotgun (WGS) entry which is preliminary data.</text>
</comment>